<comment type="caution">
    <text evidence="3">The sequence shown here is derived from an EMBL/GenBank/DDBJ whole genome shotgun (WGS) entry which is preliminary data.</text>
</comment>
<feature type="chain" id="PRO_5041999887" description="Reverse transcriptase Ty1/copia-type domain-containing protein" evidence="1">
    <location>
        <begin position="18"/>
        <end position="108"/>
    </location>
</feature>
<dbReference type="Proteomes" id="UP001054821">
    <property type="component" value="Chromosome 3"/>
</dbReference>
<reference evidence="3 4" key="1">
    <citation type="journal article" date="2022" name="G3 (Bethesda)">
        <title>Whole-genome sequence and methylome profiling of the almond [Prunus dulcis (Mill.) D.A. Webb] cultivar 'Nonpareil'.</title>
        <authorList>
            <person name="D'Amico-Willman K.M."/>
            <person name="Ouma W.Z."/>
            <person name="Meulia T."/>
            <person name="Sideli G.M."/>
            <person name="Gradziel T.M."/>
            <person name="Fresnedo-Ramirez J."/>
        </authorList>
    </citation>
    <scope>NUCLEOTIDE SEQUENCE [LARGE SCALE GENOMIC DNA]</scope>
    <source>
        <strain evidence="3">Clone GOH B32 T37-40</strain>
    </source>
</reference>
<evidence type="ECO:0000256" key="1">
    <source>
        <dbReference type="SAM" id="SignalP"/>
    </source>
</evidence>
<accession>A0AAD4W446</accession>
<evidence type="ECO:0000313" key="3">
    <source>
        <dbReference type="EMBL" id="KAI5336570.1"/>
    </source>
</evidence>
<evidence type="ECO:0000259" key="2">
    <source>
        <dbReference type="Pfam" id="PF07727"/>
    </source>
</evidence>
<keyword evidence="4" id="KW-1185">Reference proteome</keyword>
<dbReference type="InterPro" id="IPR013103">
    <property type="entry name" value="RVT_2"/>
</dbReference>
<dbReference type="EMBL" id="JAJFAZ020000003">
    <property type="protein sequence ID" value="KAI5336570.1"/>
    <property type="molecule type" value="Genomic_DNA"/>
</dbReference>
<organism evidence="3 4">
    <name type="scientific">Prunus dulcis</name>
    <name type="common">Almond</name>
    <name type="synonym">Amygdalus dulcis</name>
    <dbReference type="NCBI Taxonomy" id="3755"/>
    <lineage>
        <taxon>Eukaryota</taxon>
        <taxon>Viridiplantae</taxon>
        <taxon>Streptophyta</taxon>
        <taxon>Embryophyta</taxon>
        <taxon>Tracheophyta</taxon>
        <taxon>Spermatophyta</taxon>
        <taxon>Magnoliopsida</taxon>
        <taxon>eudicotyledons</taxon>
        <taxon>Gunneridae</taxon>
        <taxon>Pentapetalae</taxon>
        <taxon>rosids</taxon>
        <taxon>fabids</taxon>
        <taxon>Rosales</taxon>
        <taxon>Rosaceae</taxon>
        <taxon>Amygdaloideae</taxon>
        <taxon>Amygdaleae</taxon>
        <taxon>Prunus</taxon>
    </lineage>
</organism>
<evidence type="ECO:0000313" key="4">
    <source>
        <dbReference type="Proteomes" id="UP001054821"/>
    </source>
</evidence>
<feature type="domain" description="Reverse transcriptase Ty1/copia-type" evidence="2">
    <location>
        <begin position="3"/>
        <end position="48"/>
    </location>
</feature>
<dbReference type="AlphaFoldDB" id="A0AAD4W446"/>
<dbReference type="Pfam" id="PF07727">
    <property type="entry name" value="RVT_2"/>
    <property type="match status" value="1"/>
</dbReference>
<name>A0AAD4W446_PRUDU</name>
<feature type="signal peptide" evidence="1">
    <location>
        <begin position="1"/>
        <end position="17"/>
    </location>
</feature>
<gene>
    <name evidence="3" type="ORF">L3X38_015838</name>
</gene>
<sequence length="108" mass="12309">MVSVWCVLALAAAHNWSLHQLDVHNAFLHVDLHEEIYMSPPLGLWRQGEHLIKDLGDLKYFLCNEVSRSRKGISICQRKYALDIIKDEGALGASPVSFPMEQNSKIFF</sequence>
<keyword evidence="1" id="KW-0732">Signal</keyword>
<protein>
    <recommendedName>
        <fullName evidence="2">Reverse transcriptase Ty1/copia-type domain-containing protein</fullName>
    </recommendedName>
</protein>
<proteinExistence type="predicted"/>